<reference evidence="15" key="1">
    <citation type="submission" date="2020-11" db="EMBL/GenBank/DDBJ databases">
        <title>Nocardioides cynanchi sp. nov., isolated from soil of rhizosphere of Cynanchum wilfordii.</title>
        <authorList>
            <person name="Lee J.-S."/>
            <person name="Suh M.K."/>
            <person name="Kim J.-S."/>
        </authorList>
    </citation>
    <scope>NUCLEOTIDE SEQUENCE</scope>
    <source>
        <strain evidence="15">KCTC 19276</strain>
    </source>
</reference>
<evidence type="ECO:0000256" key="9">
    <source>
        <dbReference type="ARBA" id="ARBA00023299"/>
    </source>
</evidence>
<proteinExistence type="inferred from homology"/>
<comment type="catalytic activity">
    <reaction evidence="11">
        <text>(R)-2-hydroxyglutarate + NAD(+) = 2-oxoglutarate + NADH + H(+)</text>
        <dbReference type="Rhea" id="RHEA:49612"/>
        <dbReference type="ChEBI" id="CHEBI:15378"/>
        <dbReference type="ChEBI" id="CHEBI:15801"/>
        <dbReference type="ChEBI" id="CHEBI:16810"/>
        <dbReference type="ChEBI" id="CHEBI:57540"/>
        <dbReference type="ChEBI" id="CHEBI:57945"/>
        <dbReference type="EC" id="1.1.1.399"/>
    </reaction>
</comment>
<gene>
    <name evidence="15" type="ORF">ISU10_13950</name>
</gene>
<organism evidence="15 16">
    <name type="scientific">Nocardioides agariphilus</name>
    <dbReference type="NCBI Taxonomy" id="433664"/>
    <lineage>
        <taxon>Bacteria</taxon>
        <taxon>Bacillati</taxon>
        <taxon>Actinomycetota</taxon>
        <taxon>Actinomycetes</taxon>
        <taxon>Propionibacteriales</taxon>
        <taxon>Nocardioidaceae</taxon>
        <taxon>Nocardioides</taxon>
    </lineage>
</organism>
<evidence type="ECO:0000313" key="16">
    <source>
        <dbReference type="Proteomes" id="UP000660668"/>
    </source>
</evidence>
<evidence type="ECO:0000256" key="5">
    <source>
        <dbReference type="ARBA" id="ARBA00013143"/>
    </source>
</evidence>
<evidence type="ECO:0000313" key="15">
    <source>
        <dbReference type="EMBL" id="MBF4768865.1"/>
    </source>
</evidence>
<dbReference type="EMBL" id="JADKPO010000018">
    <property type="protein sequence ID" value="MBF4768865.1"/>
    <property type="molecule type" value="Genomic_DNA"/>
</dbReference>
<dbReference type="Gene3D" id="3.30.70.260">
    <property type="match status" value="1"/>
</dbReference>
<keyword evidence="8" id="KW-0520">NAD</keyword>
<dbReference type="PANTHER" id="PTHR42789:SF1">
    <property type="entry name" value="D-ISOMER SPECIFIC 2-HYDROXYACID DEHYDROGENASE FAMILY PROTEIN (AFU_ORTHOLOGUE AFUA_6G10090)"/>
    <property type="match status" value="1"/>
</dbReference>
<dbReference type="InterPro" id="IPR006140">
    <property type="entry name" value="D-isomer_DH_NAD-bd"/>
</dbReference>
<accession>A0A930VS10</accession>
<evidence type="ECO:0000256" key="12">
    <source>
        <dbReference type="ARBA" id="ARBA00048731"/>
    </source>
</evidence>
<dbReference type="SUPFAM" id="SSF55021">
    <property type="entry name" value="ACT-like"/>
    <property type="match status" value="1"/>
</dbReference>
<evidence type="ECO:0000256" key="4">
    <source>
        <dbReference type="ARBA" id="ARBA00013001"/>
    </source>
</evidence>
<dbReference type="PROSITE" id="PS00671">
    <property type="entry name" value="D_2_HYDROXYACID_DH_3"/>
    <property type="match status" value="1"/>
</dbReference>
<dbReference type="SUPFAM" id="SSF51735">
    <property type="entry name" value="NAD(P)-binding Rossmann-fold domains"/>
    <property type="match status" value="1"/>
</dbReference>
<evidence type="ECO:0000256" key="3">
    <source>
        <dbReference type="ARBA" id="ARBA00005854"/>
    </source>
</evidence>
<dbReference type="InterPro" id="IPR036291">
    <property type="entry name" value="NAD(P)-bd_dom_sf"/>
</dbReference>
<dbReference type="GO" id="GO:0051287">
    <property type="term" value="F:NAD binding"/>
    <property type="evidence" value="ECO:0007669"/>
    <property type="project" value="InterPro"/>
</dbReference>
<dbReference type="GO" id="GO:0006564">
    <property type="term" value="P:L-serine biosynthetic process"/>
    <property type="evidence" value="ECO:0007669"/>
    <property type="project" value="UniProtKB-KW"/>
</dbReference>
<dbReference type="EC" id="1.1.1.95" evidence="5"/>
<comment type="similarity">
    <text evidence="3 13">Belongs to the D-isomer specific 2-hydroxyacid dehydrogenase family.</text>
</comment>
<dbReference type="InterPro" id="IPR006139">
    <property type="entry name" value="D-isomer_2_OHA_DH_cat_dom"/>
</dbReference>
<evidence type="ECO:0000256" key="7">
    <source>
        <dbReference type="ARBA" id="ARBA00023002"/>
    </source>
</evidence>
<dbReference type="GO" id="GO:0047545">
    <property type="term" value="F:(S)-2-hydroxyglutarate dehydrogenase activity"/>
    <property type="evidence" value="ECO:0007669"/>
    <property type="project" value="UniProtKB-ARBA"/>
</dbReference>
<keyword evidence="7 13" id="KW-0560">Oxidoreductase</keyword>
<dbReference type="SUPFAM" id="SSF52283">
    <property type="entry name" value="Formate/glycerate dehydrogenase catalytic domain-like"/>
    <property type="match status" value="1"/>
</dbReference>
<dbReference type="Pfam" id="PF02826">
    <property type="entry name" value="2-Hacid_dh_C"/>
    <property type="match status" value="1"/>
</dbReference>
<protein>
    <recommendedName>
        <fullName evidence="6">D-3-phosphoglycerate dehydrogenase</fullName>
        <ecNumber evidence="4">1.1.1.399</ecNumber>
        <ecNumber evidence="5">1.1.1.95</ecNumber>
    </recommendedName>
    <alternativeName>
        <fullName evidence="10">2-oxoglutarate reductase</fullName>
    </alternativeName>
</protein>
<evidence type="ECO:0000256" key="10">
    <source>
        <dbReference type="ARBA" id="ARBA00030455"/>
    </source>
</evidence>
<dbReference type="RefSeq" id="WP_194697018.1">
    <property type="nucleotide sequence ID" value="NZ_JADKPO010000018.1"/>
</dbReference>
<evidence type="ECO:0000256" key="13">
    <source>
        <dbReference type="RuleBase" id="RU003719"/>
    </source>
</evidence>
<comment type="caution">
    <text evidence="15">The sequence shown here is derived from an EMBL/GenBank/DDBJ whole genome shotgun (WGS) entry which is preliminary data.</text>
</comment>
<evidence type="ECO:0000259" key="14">
    <source>
        <dbReference type="PROSITE" id="PS51671"/>
    </source>
</evidence>
<dbReference type="Gene3D" id="3.40.50.720">
    <property type="entry name" value="NAD(P)-binding Rossmann-like Domain"/>
    <property type="match status" value="2"/>
</dbReference>
<comment type="catalytic activity">
    <reaction evidence="12">
        <text>(2R)-3-phosphoglycerate + NAD(+) = 3-phosphooxypyruvate + NADH + H(+)</text>
        <dbReference type="Rhea" id="RHEA:12641"/>
        <dbReference type="ChEBI" id="CHEBI:15378"/>
        <dbReference type="ChEBI" id="CHEBI:18110"/>
        <dbReference type="ChEBI" id="CHEBI:57540"/>
        <dbReference type="ChEBI" id="CHEBI:57945"/>
        <dbReference type="ChEBI" id="CHEBI:58272"/>
        <dbReference type="EC" id="1.1.1.95"/>
    </reaction>
</comment>
<keyword evidence="9" id="KW-0028">Amino-acid biosynthesis</keyword>
<dbReference type="PANTHER" id="PTHR42789">
    <property type="entry name" value="D-ISOMER SPECIFIC 2-HYDROXYACID DEHYDROGENASE FAMILY PROTEIN (AFU_ORTHOLOGUE AFUA_6G10090)"/>
    <property type="match status" value="1"/>
</dbReference>
<dbReference type="AlphaFoldDB" id="A0A930VS10"/>
<dbReference type="PROSITE" id="PS51671">
    <property type="entry name" value="ACT"/>
    <property type="match status" value="1"/>
</dbReference>
<keyword evidence="9" id="KW-0718">Serine biosynthesis</keyword>
<evidence type="ECO:0000256" key="11">
    <source>
        <dbReference type="ARBA" id="ARBA00048126"/>
    </source>
</evidence>
<comment type="function">
    <text evidence="1">Catalyzes the reversible oxidation of 3-phospho-D-glycerate to 3-phosphonooxypyruvate, the first step of the phosphorylated L-serine biosynthesis pathway. Also catalyzes the reversible oxidation of 2-hydroxyglutarate to 2-oxoglutarate.</text>
</comment>
<name>A0A930VS10_9ACTN</name>
<dbReference type="InterPro" id="IPR002912">
    <property type="entry name" value="ACT_dom"/>
</dbReference>
<dbReference type="EC" id="1.1.1.399" evidence="4"/>
<dbReference type="InterPro" id="IPR029753">
    <property type="entry name" value="D-isomer_DH_CS"/>
</dbReference>
<dbReference type="Proteomes" id="UP000660668">
    <property type="component" value="Unassembled WGS sequence"/>
</dbReference>
<dbReference type="InterPro" id="IPR050857">
    <property type="entry name" value="D-2-hydroxyacid_DH"/>
</dbReference>
<dbReference type="GO" id="GO:0004617">
    <property type="term" value="F:phosphoglycerate dehydrogenase activity"/>
    <property type="evidence" value="ECO:0007669"/>
    <property type="project" value="UniProtKB-EC"/>
</dbReference>
<evidence type="ECO:0000256" key="6">
    <source>
        <dbReference type="ARBA" id="ARBA00021582"/>
    </source>
</evidence>
<evidence type="ECO:0000256" key="8">
    <source>
        <dbReference type="ARBA" id="ARBA00023027"/>
    </source>
</evidence>
<dbReference type="Pfam" id="PF00389">
    <property type="entry name" value="2-Hacid_dh"/>
    <property type="match status" value="1"/>
</dbReference>
<evidence type="ECO:0000256" key="2">
    <source>
        <dbReference type="ARBA" id="ARBA00005216"/>
    </source>
</evidence>
<evidence type="ECO:0000256" key="1">
    <source>
        <dbReference type="ARBA" id="ARBA00003800"/>
    </source>
</evidence>
<keyword evidence="16" id="KW-1185">Reference proteome</keyword>
<dbReference type="FunFam" id="3.40.50.720:FF:000041">
    <property type="entry name" value="D-3-phosphoglycerate dehydrogenase"/>
    <property type="match status" value="1"/>
</dbReference>
<feature type="domain" description="ACT" evidence="14">
    <location>
        <begin position="329"/>
        <end position="401"/>
    </location>
</feature>
<sequence length="407" mass="42718">MRLLLADRLPDHTVDDLTALGHEVVMEPGLSADDLPGRIAGFDGLVVRSTKVNGAVFEAADRLVLVIRAGAGTNTIDTEAASRRAVYVCNVPGRNAAAVAELTMGLLLAIDRRITDNVADLRNGQWDKQRYSKAEGLLGSTMGIIGLGSIGFLVAERAAAFGIKVQALAKPGRSPQSISRAEDLGITFCDSLEELAETSDIVSVHVPSGAETKHLVDAEFLARMKPGAILLNTSRGDVVDETALLAALDAGRVRAGLDVFDHEPGGGQAEWESAVARHPEVVATHHIGASTSQAQRAIAAGVAEIVEAFAAGEARHCVNLDPDRQGSAAISIRHLDRVGVLAHILDELRSAHINVQHMVNRVFRGGEAAVATIDVEGTVSEELLTALGAIEHVLGVSVVTLGADELS</sequence>
<dbReference type="InterPro" id="IPR045865">
    <property type="entry name" value="ACT-like_dom_sf"/>
</dbReference>
<comment type="pathway">
    <text evidence="2">Amino-acid biosynthesis; L-serine biosynthesis; L-serine from 3-phospho-D-glycerate: step 1/3.</text>
</comment>